<dbReference type="PANTHER" id="PTHR42057:SF2">
    <property type="entry name" value="F-BOX DOMAIN PROTEIN (AFU_ORTHOLOGUE AFUA_4G00200)-RELATED"/>
    <property type="match status" value="1"/>
</dbReference>
<reference evidence="1" key="1">
    <citation type="submission" date="2019-04" db="EMBL/GenBank/DDBJ databases">
        <title>Sequencing of skin fungus with MAO and IRED activity.</title>
        <authorList>
            <person name="Marsaioli A.J."/>
            <person name="Bonatto J.M.C."/>
            <person name="Reis Junior O."/>
        </authorList>
    </citation>
    <scope>NUCLEOTIDE SEQUENCE</scope>
    <source>
        <strain evidence="1">30M1</strain>
    </source>
</reference>
<dbReference type="InterPro" id="IPR032675">
    <property type="entry name" value="LRR_dom_sf"/>
</dbReference>
<protein>
    <submittedName>
        <fullName evidence="1">Uncharacterized protein</fullName>
    </submittedName>
</protein>
<dbReference type="OrthoDB" id="3140657at2759"/>
<name>A0A9P4T591_CURKU</name>
<proteinExistence type="predicted"/>
<organism evidence="1 2">
    <name type="scientific">Curvularia kusanoi</name>
    <name type="common">Cochliobolus kusanoi</name>
    <dbReference type="NCBI Taxonomy" id="90978"/>
    <lineage>
        <taxon>Eukaryota</taxon>
        <taxon>Fungi</taxon>
        <taxon>Dikarya</taxon>
        <taxon>Ascomycota</taxon>
        <taxon>Pezizomycotina</taxon>
        <taxon>Dothideomycetes</taxon>
        <taxon>Pleosporomycetidae</taxon>
        <taxon>Pleosporales</taxon>
        <taxon>Pleosporineae</taxon>
        <taxon>Pleosporaceae</taxon>
        <taxon>Curvularia</taxon>
    </lineage>
</organism>
<accession>A0A9P4T591</accession>
<sequence length="451" mass="52169">MQSLPIELKRLCVEFLEENDREVDRYDENDHSEAFEALKALRLVNHEIGSLATEVLFRTAVLERRDDSREKLAALIQSKYCRNVKCVVIKDSDYDDFEVDDPGEEMEVTETYTRALASLCRFPNLQELCLEFDKACAADAYLDMEVNQTINYRSAILSTIFKAVQGLKTLKVLSIKNLQDHMDRQILDSEVFRSIRSRLSGLHLQITTEDVEQHSLDFAAIHRGFTIDLPELWLKPVLPHLTHLTLYSYTCMWGLYPFVDFREVGTFPCLQSLSFGNWTIAHDWQIDWILSHGSTLKQLLLDDCFIIAALRMADDDDMAKLNFPGLKIDNAGGRYHKLVSLRWHRVLDLFRSTLTHLEHFALRSSEYGENHWDVDDFDRRYKLANESNIDNDHYNVYNCGSVPCWLDLPGVVKNSRQDKEDWIEFTGGGQDDTEALGRLMDVVNKRGRNTV</sequence>
<comment type="caution">
    <text evidence="1">The sequence shown here is derived from an EMBL/GenBank/DDBJ whole genome shotgun (WGS) entry which is preliminary data.</text>
</comment>
<evidence type="ECO:0000313" key="2">
    <source>
        <dbReference type="Proteomes" id="UP000801428"/>
    </source>
</evidence>
<dbReference type="EMBL" id="SWKU01000032">
    <property type="protein sequence ID" value="KAF2995506.1"/>
    <property type="molecule type" value="Genomic_DNA"/>
</dbReference>
<dbReference type="AlphaFoldDB" id="A0A9P4T591"/>
<dbReference type="Proteomes" id="UP000801428">
    <property type="component" value="Unassembled WGS sequence"/>
</dbReference>
<dbReference type="PANTHER" id="PTHR42057">
    <property type="entry name" value="F-BOX DOMAIN PROTEIN (AFU_ORTHOLOGUE AFUA_4G00200)"/>
    <property type="match status" value="1"/>
</dbReference>
<gene>
    <name evidence="1" type="ORF">E8E13_000880</name>
</gene>
<evidence type="ECO:0000313" key="1">
    <source>
        <dbReference type="EMBL" id="KAF2995506.1"/>
    </source>
</evidence>
<dbReference type="Gene3D" id="3.80.10.10">
    <property type="entry name" value="Ribonuclease Inhibitor"/>
    <property type="match status" value="1"/>
</dbReference>
<keyword evidence="2" id="KW-1185">Reference proteome</keyword>
<dbReference type="SUPFAM" id="SSF52047">
    <property type="entry name" value="RNI-like"/>
    <property type="match status" value="1"/>
</dbReference>